<feature type="transmembrane region" description="Helical" evidence="2">
    <location>
        <begin position="133"/>
        <end position="155"/>
    </location>
</feature>
<dbReference type="Proteomes" id="UP000308760">
    <property type="component" value="Unassembled WGS sequence"/>
</dbReference>
<keyword evidence="5" id="KW-1185">Reference proteome</keyword>
<proteinExistence type="predicted"/>
<name>A0A4S8PRN9_9ACTN</name>
<dbReference type="RefSeq" id="WP_136537188.1">
    <property type="nucleotide sequence ID" value="NZ_STGY01000081.1"/>
</dbReference>
<feature type="transmembrane region" description="Helical" evidence="2">
    <location>
        <begin position="80"/>
        <end position="98"/>
    </location>
</feature>
<dbReference type="InterPro" id="IPR025241">
    <property type="entry name" value="DUF4190"/>
</dbReference>
<comment type="caution">
    <text evidence="4">The sequence shown here is derived from an EMBL/GenBank/DDBJ whole genome shotgun (WGS) entry which is preliminary data.</text>
</comment>
<feature type="region of interest" description="Disordered" evidence="1">
    <location>
        <begin position="1"/>
        <end position="75"/>
    </location>
</feature>
<feature type="compositionally biased region" description="Low complexity" evidence="1">
    <location>
        <begin position="33"/>
        <end position="51"/>
    </location>
</feature>
<feature type="transmembrane region" description="Helical" evidence="2">
    <location>
        <begin position="104"/>
        <end position="121"/>
    </location>
</feature>
<evidence type="ECO:0000256" key="2">
    <source>
        <dbReference type="SAM" id="Phobius"/>
    </source>
</evidence>
<organism evidence="4 5">
    <name type="scientific">Glycomyces buryatensis</name>
    <dbReference type="NCBI Taxonomy" id="2570927"/>
    <lineage>
        <taxon>Bacteria</taxon>
        <taxon>Bacillati</taxon>
        <taxon>Actinomycetota</taxon>
        <taxon>Actinomycetes</taxon>
        <taxon>Glycomycetales</taxon>
        <taxon>Glycomycetaceae</taxon>
        <taxon>Glycomyces</taxon>
    </lineage>
</organism>
<evidence type="ECO:0000259" key="3">
    <source>
        <dbReference type="Pfam" id="PF13828"/>
    </source>
</evidence>
<keyword evidence="2" id="KW-1133">Transmembrane helix</keyword>
<dbReference type="EMBL" id="STGY01000081">
    <property type="protein sequence ID" value="THV33933.1"/>
    <property type="molecule type" value="Genomic_DNA"/>
</dbReference>
<reference evidence="4 5" key="2">
    <citation type="submission" date="2019-05" db="EMBL/GenBank/DDBJ databases">
        <title>Glycomyces buryatensis sp. nov.</title>
        <authorList>
            <person name="Nikitina E."/>
        </authorList>
    </citation>
    <scope>NUCLEOTIDE SEQUENCE [LARGE SCALE GENOMIC DNA]</scope>
    <source>
        <strain evidence="4 5">18</strain>
    </source>
</reference>
<feature type="domain" description="DUF4190" evidence="3">
    <location>
        <begin position="81"/>
        <end position="150"/>
    </location>
</feature>
<keyword evidence="2" id="KW-0472">Membrane</keyword>
<dbReference type="AlphaFoldDB" id="A0A4S8PRN9"/>
<dbReference type="Pfam" id="PF13828">
    <property type="entry name" value="DUF4190"/>
    <property type="match status" value="1"/>
</dbReference>
<sequence>MTTYPPTPGPSEPERPDEEGSGSGPEQRRGDQGPSSGSSRPSYEPSESGPYAGSSIPPPPPLPPDYNRGGPQYGHQARNGLGTAALVCGIVAVAVSFVPGVNLFTWPLGVLAIVFGAIGWTRTNRRQATNKTMAVTGLVLGIASFLTFCLVYVLLSAGESMYSDAAPKF</sequence>
<reference evidence="5" key="1">
    <citation type="submission" date="2019-04" db="EMBL/GenBank/DDBJ databases">
        <title>Nocardioides xinjiangensis sp. nov.</title>
        <authorList>
            <person name="Liu S."/>
        </authorList>
    </citation>
    <scope>NUCLEOTIDE SEQUENCE [LARGE SCALE GENOMIC DNA]</scope>
    <source>
        <strain evidence="5">18</strain>
    </source>
</reference>
<accession>A0A4S8PRN9</accession>
<dbReference type="OrthoDB" id="3556183at2"/>
<evidence type="ECO:0000256" key="1">
    <source>
        <dbReference type="SAM" id="MobiDB-lite"/>
    </source>
</evidence>
<feature type="compositionally biased region" description="Pro residues" evidence="1">
    <location>
        <begin position="1"/>
        <end position="11"/>
    </location>
</feature>
<evidence type="ECO:0000313" key="4">
    <source>
        <dbReference type="EMBL" id="THV33933.1"/>
    </source>
</evidence>
<protein>
    <submittedName>
        <fullName evidence="4">DUF4190 domain-containing protein</fullName>
    </submittedName>
</protein>
<evidence type="ECO:0000313" key="5">
    <source>
        <dbReference type="Proteomes" id="UP000308760"/>
    </source>
</evidence>
<gene>
    <name evidence="4" type="ORF">FAB82_24465</name>
</gene>
<keyword evidence="2" id="KW-0812">Transmembrane</keyword>